<gene>
    <name evidence="1" type="ORF">Amon02_000119200</name>
</gene>
<proteinExistence type="predicted"/>
<keyword evidence="2" id="KW-1185">Reference proteome</keyword>
<evidence type="ECO:0000313" key="2">
    <source>
        <dbReference type="Proteomes" id="UP001165064"/>
    </source>
</evidence>
<reference evidence="1" key="1">
    <citation type="submission" date="2023-04" db="EMBL/GenBank/DDBJ databases">
        <title>Ambrosiozyma monospora NBRC 10751.</title>
        <authorList>
            <person name="Ichikawa N."/>
            <person name="Sato H."/>
            <person name="Tonouchi N."/>
        </authorList>
    </citation>
    <scope>NUCLEOTIDE SEQUENCE</scope>
    <source>
        <strain evidence="1">NBRC 10751</strain>
    </source>
</reference>
<sequence>MPSWTPLPKLLMGRVIKPFIPFKPDQQVDESIRQNFLQMDPGNVVCLFETESSENKWARGYMAWLAMPSDFSSANVSMEVLPEYHLEVCIMPWSHIQVLGEEELVFSGGDYTGILSDDVYVNMDSSSDESSLASSITGKRHKRPVVPIFESIMYYKGLENEIELQLRDTCVQIYALFSRGDLENSKALFTVFKDLVRIRAGIVNGVDTISEMKVSKRKAIKLLSTVPKVIAASNNKLAQRSHFRSKDVSGYQIIFARDTDTGELYSYNTENAKDTMANLPRLANNQLFTALSAKFPVEDANIPLFPSRNTKFDPAPPSHVLIDLHAVIGSCKAIPKGYCGMTAYLYLRNQKKRLTEGYAIKIEPGQFISLDNMAAAMFVNIPAIEIDAGRIYLVAIITETLEVPEVAPIKNGVPSLKTIRRGICAGVTDVSRIFARKKSHLSSDMSHDMTMKLYASYMTRSSEDVDVYPGMNLMKAMGALSMENNGWGELIDRIISGSNKGVAVNPRAEELMLSIKEVNQESFTAGVGTFKAIDLVKTVAYNPLEQAYCRIYLRVIKCHGPEETTKRFNREANYATVEVTASSKLLKFSKGSNETPLSRWQFISTAPEETIGEFIQVTGLSVTPTNDNDFLYFDVFSGGQFFGSGKYPLRVYNQISDGGFSDKKSKSIDLFAPGSATPVGSVEIELQYTGKNYNVDPYVEMVLNWKTIFEPNIQSTDKNLISTLGKLKRTPLSTIIKFFPELMKSVLDIYSMANEKHEVLSAYGSARETKFQSISDATFECIVQLLDVTIARQDQYVYLFDKLLERILPAVGEYLVNDTTRCLSTFETDRWGSVGRAICRITPLILRVAAASVGDSVSFVSATNKLAEFISSFLASKNELLVSDQLIMIENLELVLEAVRDTFDDIQLVKYVGSWSDAMGFKGLCILEDENANALVNKKKNKQHRFIIEKLLFLNRTVRSFLVDTESKQAREDLLCNAIYGACYVLLHDEIDIDASRLALGVMASVVNVSLGPEKRFFDESFELYIALCSTGPQIVDGFNKYLKFCKENGMVTSKRYFTQLFPTTYPFPQFTVDPLVDEEAFCEILMEYQVVNMMLMQVTEITHDRISRMLAGVEPFPTSYSKLDSIILSIEESTANGTHTGVFQAYLEMVEPTFYPGSRWITLKSYFVMLLGSYTQNYTDTVLALFANEQALKDPALVAFASTFFLSYLVSLL</sequence>
<accession>A0ACB5SUM8</accession>
<name>A0ACB5SUM8_AMBMO</name>
<protein>
    <submittedName>
        <fullName evidence="1">Unnamed protein product</fullName>
    </submittedName>
</protein>
<dbReference type="EMBL" id="BSXS01000545">
    <property type="protein sequence ID" value="GME72930.1"/>
    <property type="molecule type" value="Genomic_DNA"/>
</dbReference>
<organism evidence="1 2">
    <name type="scientific">Ambrosiozyma monospora</name>
    <name type="common">Yeast</name>
    <name type="synonym">Endomycopsis monosporus</name>
    <dbReference type="NCBI Taxonomy" id="43982"/>
    <lineage>
        <taxon>Eukaryota</taxon>
        <taxon>Fungi</taxon>
        <taxon>Dikarya</taxon>
        <taxon>Ascomycota</taxon>
        <taxon>Saccharomycotina</taxon>
        <taxon>Pichiomycetes</taxon>
        <taxon>Pichiales</taxon>
        <taxon>Pichiaceae</taxon>
        <taxon>Ambrosiozyma</taxon>
    </lineage>
</organism>
<evidence type="ECO:0000313" key="1">
    <source>
        <dbReference type="EMBL" id="GME72930.1"/>
    </source>
</evidence>
<comment type="caution">
    <text evidence="1">The sequence shown here is derived from an EMBL/GenBank/DDBJ whole genome shotgun (WGS) entry which is preliminary data.</text>
</comment>
<dbReference type="Proteomes" id="UP001165064">
    <property type="component" value="Unassembled WGS sequence"/>
</dbReference>